<dbReference type="Gene3D" id="1.10.167.10">
    <property type="entry name" value="Regulator of G-protein Signalling 4, domain 2"/>
    <property type="match status" value="1"/>
</dbReference>
<feature type="domain" description="RGS" evidence="7">
    <location>
        <begin position="868"/>
        <end position="968"/>
    </location>
</feature>
<keyword evidence="1" id="KW-0677">Repeat</keyword>
<dbReference type="PROSITE" id="PS50088">
    <property type="entry name" value="ANK_REPEAT"/>
    <property type="match status" value="4"/>
</dbReference>
<feature type="repeat" description="ANK" evidence="3">
    <location>
        <begin position="229"/>
        <end position="261"/>
    </location>
</feature>
<keyword evidence="4" id="KW-0862">Zinc</keyword>
<dbReference type="AlphaFoldDB" id="A0A6G0WCA0"/>
<dbReference type="SUPFAM" id="SSF48097">
    <property type="entry name" value="Regulator of G-protein signaling, RGS"/>
    <property type="match status" value="1"/>
</dbReference>
<dbReference type="PROSITE" id="PS50119">
    <property type="entry name" value="ZF_BBOX"/>
    <property type="match status" value="1"/>
</dbReference>
<dbReference type="SUPFAM" id="SSF48403">
    <property type="entry name" value="Ankyrin repeat"/>
    <property type="match status" value="1"/>
</dbReference>
<dbReference type="PROSITE" id="PS50132">
    <property type="entry name" value="RGS"/>
    <property type="match status" value="1"/>
</dbReference>
<proteinExistence type="predicted"/>
<evidence type="ECO:0000256" key="3">
    <source>
        <dbReference type="PROSITE-ProRule" id="PRU00023"/>
    </source>
</evidence>
<reference evidence="8 9" key="1">
    <citation type="submission" date="2019-07" db="EMBL/GenBank/DDBJ databases">
        <title>Genomics analysis of Aphanomyces spp. identifies a new class of oomycete effector associated with host adaptation.</title>
        <authorList>
            <person name="Gaulin E."/>
        </authorList>
    </citation>
    <scope>NUCLEOTIDE SEQUENCE [LARGE SCALE GENOMIC DNA]</scope>
    <source>
        <strain evidence="8 9">ATCC 201684</strain>
    </source>
</reference>
<evidence type="ECO:0000256" key="2">
    <source>
        <dbReference type="ARBA" id="ARBA00023043"/>
    </source>
</evidence>
<comment type="caution">
    <text evidence="8">The sequence shown here is derived from an EMBL/GenBank/DDBJ whole genome shotgun (WGS) entry which is preliminary data.</text>
</comment>
<feature type="repeat" description="ANK" evidence="3">
    <location>
        <begin position="262"/>
        <end position="284"/>
    </location>
</feature>
<sequence>MLDDVGAQDQVERALRRQERRLARLEKRKQNARRLQLMQEAALRDLEARRCVEMKNEDELSRLAQLCYEMEEKAEMELRRKVEEEKLLTLLTTARKTAKSAGVTSLSTQGLRGIERLTELKERTSLIEQEKEARKIDSLSKLRLRYDKMRARTTIGVHTEKHSRHLMSSAIMECKWEAMFHLITTSGITPDFETLQGFTPLVMALSHTRPSIARRLLDAGASINYETISGKTPLLAAILADDLDSVHLLISRGVDIRAESKDGVTPLLLAIDKGRSEITKVLLEALGDKIPPNSMGITPLLQATYSQQAAIAKILFAHGGVISDRNVCVQLAKRCLFNAFADLLEALHFQIHSLEPQEISHDNDENTLASSDIKRIIKLVSTGGIGPNYEDRAGRTPLIVAASIGTLSDVEVLLALGSIASHQTRRGSATIQVACSRGASDIITCLVNAGASLTVVDLKGNDSFHYLREYPEQVERWTKVRPSFSKMTPLGIPIRAGAIARHGVPTYQTKSHVDDIRISLPHEGNQYQSLAKSNFKVPPSVINRGRRNAVSVTKRDGAYKLCDNCLHVRATTTCVECIMAFCDRCVMERHYGRAYHHHNTAPLVEPQQIPVKSDDGFRGIEGIKDVLGAIRETLKLPNNQTSGGDEEIDEDIRKRIARKKAAEEIRLCDETLTINIPKLAARQCQEKGEHLFDTPSELFLARNYVNRGLWDKAYVLFETVRQIQSNSLGSKHPQSRGELGDADGLLLEALNCFAAAFPCNNAEVLTTIADMLACWEAQKKYADAAAFCHVTEATRRSALGDDHDLTIQARTDASIYLSKWEMLQMFLQDSVGQRLADEIANATYYSEAKLGRLPELFLALLASDALPIFTSYCSKVMHGDNLAFWLAVEHLKATSASKSIDDVRTSAKHIFDKFIKKNKIQCTTVAVRNRMRAFLRNEPRSSFDAFESAQILVFNTLYSSVYLAFLDTSEGKRWHDETDVMTDHRSLPLDG</sequence>
<dbReference type="Proteomes" id="UP000481153">
    <property type="component" value="Unassembled WGS sequence"/>
</dbReference>
<feature type="domain" description="B box-type" evidence="6">
    <location>
        <begin position="557"/>
        <end position="603"/>
    </location>
</feature>
<evidence type="ECO:0000256" key="4">
    <source>
        <dbReference type="PROSITE-ProRule" id="PRU00024"/>
    </source>
</evidence>
<dbReference type="InterPro" id="IPR036305">
    <property type="entry name" value="RGS_sf"/>
</dbReference>
<protein>
    <recommendedName>
        <fullName evidence="10">C2H2-type domain-containing protein</fullName>
    </recommendedName>
</protein>
<dbReference type="PROSITE" id="PS00028">
    <property type="entry name" value="ZINC_FINGER_C2H2_1"/>
    <property type="match status" value="1"/>
</dbReference>
<keyword evidence="2 3" id="KW-0040">ANK repeat</keyword>
<dbReference type="Pfam" id="PF00615">
    <property type="entry name" value="RGS"/>
    <property type="match status" value="1"/>
</dbReference>
<dbReference type="Gene3D" id="1.25.40.10">
    <property type="entry name" value="Tetratricopeptide repeat domain"/>
    <property type="match status" value="1"/>
</dbReference>
<evidence type="ECO:0000313" key="8">
    <source>
        <dbReference type="EMBL" id="KAF0724932.1"/>
    </source>
</evidence>
<feature type="repeat" description="ANK" evidence="3">
    <location>
        <begin position="196"/>
        <end position="228"/>
    </location>
</feature>
<dbReference type="SMART" id="SM00248">
    <property type="entry name" value="ANK"/>
    <property type="match status" value="6"/>
</dbReference>
<accession>A0A6G0WCA0</accession>
<dbReference type="PANTHER" id="PTHR24198">
    <property type="entry name" value="ANKYRIN REPEAT AND PROTEIN KINASE DOMAIN-CONTAINING PROTEIN"/>
    <property type="match status" value="1"/>
</dbReference>
<dbReference type="VEuPathDB" id="FungiDB:AeMF1_003158"/>
<evidence type="ECO:0000256" key="5">
    <source>
        <dbReference type="SAM" id="Coils"/>
    </source>
</evidence>
<dbReference type="Gene3D" id="1.25.40.20">
    <property type="entry name" value="Ankyrin repeat-containing domain"/>
    <property type="match status" value="2"/>
</dbReference>
<dbReference type="InterPro" id="IPR011990">
    <property type="entry name" value="TPR-like_helical_dom_sf"/>
</dbReference>
<dbReference type="InterPro" id="IPR000315">
    <property type="entry name" value="Znf_B-box"/>
</dbReference>
<dbReference type="EMBL" id="VJMJ01000254">
    <property type="protein sequence ID" value="KAF0724932.1"/>
    <property type="molecule type" value="Genomic_DNA"/>
</dbReference>
<dbReference type="InterPro" id="IPR002110">
    <property type="entry name" value="Ankyrin_rpt"/>
</dbReference>
<keyword evidence="4" id="KW-0863">Zinc-finger</keyword>
<evidence type="ECO:0008006" key="10">
    <source>
        <dbReference type="Google" id="ProtNLM"/>
    </source>
</evidence>
<gene>
    <name evidence="8" type="ORF">Ae201684_016492</name>
</gene>
<evidence type="ECO:0000259" key="7">
    <source>
        <dbReference type="PROSITE" id="PS50132"/>
    </source>
</evidence>
<dbReference type="GO" id="GO:0008270">
    <property type="term" value="F:zinc ion binding"/>
    <property type="evidence" value="ECO:0007669"/>
    <property type="project" value="UniProtKB-KW"/>
</dbReference>
<keyword evidence="9" id="KW-1185">Reference proteome</keyword>
<dbReference type="InterPro" id="IPR036770">
    <property type="entry name" value="Ankyrin_rpt-contain_sf"/>
</dbReference>
<feature type="coiled-coil region" evidence="5">
    <location>
        <begin position="8"/>
        <end position="35"/>
    </location>
</feature>
<dbReference type="PROSITE" id="PS50297">
    <property type="entry name" value="ANK_REP_REGION"/>
    <property type="match status" value="3"/>
</dbReference>
<dbReference type="SMART" id="SM00315">
    <property type="entry name" value="RGS"/>
    <property type="match status" value="1"/>
</dbReference>
<dbReference type="Pfam" id="PF12796">
    <property type="entry name" value="Ank_2"/>
    <property type="match status" value="1"/>
</dbReference>
<feature type="repeat" description="ANK" evidence="3">
    <location>
        <begin position="426"/>
        <end position="458"/>
    </location>
</feature>
<dbReference type="CDD" id="cd19757">
    <property type="entry name" value="Bbox1"/>
    <property type="match status" value="1"/>
</dbReference>
<evidence type="ECO:0000313" key="9">
    <source>
        <dbReference type="Proteomes" id="UP000481153"/>
    </source>
</evidence>
<dbReference type="InterPro" id="IPR016137">
    <property type="entry name" value="RGS"/>
</dbReference>
<evidence type="ECO:0000259" key="6">
    <source>
        <dbReference type="PROSITE" id="PS50119"/>
    </source>
</evidence>
<dbReference type="InterPro" id="IPR044926">
    <property type="entry name" value="RGS_subdomain_2"/>
</dbReference>
<organism evidence="8 9">
    <name type="scientific">Aphanomyces euteiches</name>
    <dbReference type="NCBI Taxonomy" id="100861"/>
    <lineage>
        <taxon>Eukaryota</taxon>
        <taxon>Sar</taxon>
        <taxon>Stramenopiles</taxon>
        <taxon>Oomycota</taxon>
        <taxon>Saprolegniomycetes</taxon>
        <taxon>Saprolegniales</taxon>
        <taxon>Verrucalvaceae</taxon>
        <taxon>Aphanomyces</taxon>
    </lineage>
</organism>
<dbReference type="InterPro" id="IPR013087">
    <property type="entry name" value="Znf_C2H2_type"/>
</dbReference>
<dbReference type="PANTHER" id="PTHR24198:SF165">
    <property type="entry name" value="ANKYRIN REPEAT-CONTAINING PROTEIN-RELATED"/>
    <property type="match status" value="1"/>
</dbReference>
<keyword evidence="5" id="KW-0175">Coiled coil</keyword>
<name>A0A6G0WCA0_9STRA</name>
<keyword evidence="4" id="KW-0479">Metal-binding</keyword>
<evidence type="ECO:0000256" key="1">
    <source>
        <dbReference type="ARBA" id="ARBA00022737"/>
    </source>
</evidence>